<proteinExistence type="predicted"/>
<keyword evidence="2" id="KW-1185">Reference proteome</keyword>
<dbReference type="EMBL" id="BLXT01004148">
    <property type="protein sequence ID" value="GFO10172.1"/>
    <property type="molecule type" value="Genomic_DNA"/>
</dbReference>
<name>A0AAV4ATC5_9GAST</name>
<organism evidence="1 2">
    <name type="scientific">Plakobranchus ocellatus</name>
    <dbReference type="NCBI Taxonomy" id="259542"/>
    <lineage>
        <taxon>Eukaryota</taxon>
        <taxon>Metazoa</taxon>
        <taxon>Spiralia</taxon>
        <taxon>Lophotrochozoa</taxon>
        <taxon>Mollusca</taxon>
        <taxon>Gastropoda</taxon>
        <taxon>Heterobranchia</taxon>
        <taxon>Euthyneura</taxon>
        <taxon>Panpulmonata</taxon>
        <taxon>Sacoglossa</taxon>
        <taxon>Placobranchoidea</taxon>
        <taxon>Plakobranchidae</taxon>
        <taxon>Plakobranchus</taxon>
    </lineage>
</organism>
<dbReference type="AlphaFoldDB" id="A0AAV4ATC5"/>
<accession>A0AAV4ATC5</accession>
<sequence>MFWGEGTSFPQGEFLRAKTFGHDSTNVQISESSRASWLPLLYFFGLADAALSSEINAGAWSPVYCMTRRSNIHKIFSAALIANLSCGQRISFRELPIPRERIGQFSFFGQTLRTVSAKTTHGSGRPTMLRSVQREKRVHRPCTKNLLYITSVQTLQIIICL</sequence>
<reference evidence="1 2" key="1">
    <citation type="journal article" date="2021" name="Elife">
        <title>Chloroplast acquisition without the gene transfer in kleptoplastic sea slugs, Plakobranchus ocellatus.</title>
        <authorList>
            <person name="Maeda T."/>
            <person name="Takahashi S."/>
            <person name="Yoshida T."/>
            <person name="Shimamura S."/>
            <person name="Takaki Y."/>
            <person name="Nagai Y."/>
            <person name="Toyoda A."/>
            <person name="Suzuki Y."/>
            <person name="Arimoto A."/>
            <person name="Ishii H."/>
            <person name="Satoh N."/>
            <person name="Nishiyama T."/>
            <person name="Hasebe M."/>
            <person name="Maruyama T."/>
            <person name="Minagawa J."/>
            <person name="Obokata J."/>
            <person name="Shigenobu S."/>
        </authorList>
    </citation>
    <scope>NUCLEOTIDE SEQUENCE [LARGE SCALE GENOMIC DNA]</scope>
</reference>
<protein>
    <submittedName>
        <fullName evidence="1">Uncharacterized protein</fullName>
    </submittedName>
</protein>
<dbReference type="Proteomes" id="UP000735302">
    <property type="component" value="Unassembled WGS sequence"/>
</dbReference>
<evidence type="ECO:0000313" key="1">
    <source>
        <dbReference type="EMBL" id="GFO10172.1"/>
    </source>
</evidence>
<comment type="caution">
    <text evidence="1">The sequence shown here is derived from an EMBL/GenBank/DDBJ whole genome shotgun (WGS) entry which is preliminary data.</text>
</comment>
<gene>
    <name evidence="1" type="ORF">PoB_003667700</name>
</gene>
<evidence type="ECO:0000313" key="2">
    <source>
        <dbReference type="Proteomes" id="UP000735302"/>
    </source>
</evidence>